<evidence type="ECO:0000256" key="8">
    <source>
        <dbReference type="ARBA" id="ARBA00023136"/>
    </source>
</evidence>
<keyword evidence="4 12" id="KW-0812">Transmembrane</keyword>
<dbReference type="SMART" id="SM01128">
    <property type="entry name" value="DDRGK"/>
    <property type="match status" value="1"/>
</dbReference>
<dbReference type="InterPro" id="IPR019153">
    <property type="entry name" value="DDRGK_dom-contain"/>
</dbReference>
<organism evidence="13">
    <name type="scientific">Oppiella nova</name>
    <dbReference type="NCBI Taxonomy" id="334625"/>
    <lineage>
        <taxon>Eukaryota</taxon>
        <taxon>Metazoa</taxon>
        <taxon>Ecdysozoa</taxon>
        <taxon>Arthropoda</taxon>
        <taxon>Chelicerata</taxon>
        <taxon>Arachnida</taxon>
        <taxon>Acari</taxon>
        <taxon>Acariformes</taxon>
        <taxon>Sarcoptiformes</taxon>
        <taxon>Oribatida</taxon>
        <taxon>Brachypylina</taxon>
        <taxon>Oppioidea</taxon>
        <taxon>Oppiidae</taxon>
        <taxon>Oppiella</taxon>
    </lineage>
</organism>
<evidence type="ECO:0000256" key="1">
    <source>
        <dbReference type="ARBA" id="ARBA00004389"/>
    </source>
</evidence>
<gene>
    <name evidence="13" type="ORF">ONB1V03_LOCUS18238</name>
</gene>
<keyword evidence="6" id="KW-0256">Endoplasmic reticulum</keyword>
<comment type="subunit">
    <text evidence="10">Interacts with Atg9; the interaction is transient.</text>
</comment>
<dbReference type="SUPFAM" id="SSF46785">
    <property type="entry name" value="Winged helix' DNA-binding domain"/>
    <property type="match status" value="1"/>
</dbReference>
<feature type="transmembrane region" description="Helical" evidence="12">
    <location>
        <begin position="6"/>
        <end position="25"/>
    </location>
</feature>
<evidence type="ECO:0000256" key="6">
    <source>
        <dbReference type="ARBA" id="ARBA00022824"/>
    </source>
</evidence>
<evidence type="ECO:0000256" key="4">
    <source>
        <dbReference type="ARBA" id="ARBA00022692"/>
    </source>
</evidence>
<feature type="compositionally biased region" description="Acidic residues" evidence="11">
    <location>
        <begin position="81"/>
        <end position="92"/>
    </location>
</feature>
<dbReference type="EMBL" id="CAJPVJ010024604">
    <property type="protein sequence ID" value="CAG2178814.1"/>
    <property type="molecule type" value="Genomic_DNA"/>
</dbReference>
<dbReference type="AlphaFoldDB" id="A0A7R9MK27"/>
<name>A0A7R9MK27_9ACAR</name>
<comment type="function">
    <text evidence="9">Substrate adapter for ufmylation, the covalent attachment of the ubiquitin-like modifier UFM1 to substrate proteins. Required for ufmylation of Atg9; protects the nervous system during aging, possibly by stabilizing Atg9 and supporting its function.</text>
</comment>
<dbReference type="InterPro" id="IPR050899">
    <property type="entry name" value="DDRGK_domain-containing"/>
</dbReference>
<evidence type="ECO:0000256" key="9">
    <source>
        <dbReference type="ARBA" id="ARBA00049608"/>
    </source>
</evidence>
<proteinExistence type="inferred from homology"/>
<dbReference type="Pfam" id="PF09756">
    <property type="entry name" value="DDRGK"/>
    <property type="match status" value="1"/>
</dbReference>
<dbReference type="InterPro" id="IPR036388">
    <property type="entry name" value="WH-like_DNA-bd_sf"/>
</dbReference>
<dbReference type="Proteomes" id="UP000728032">
    <property type="component" value="Unassembled WGS sequence"/>
</dbReference>
<evidence type="ECO:0000256" key="10">
    <source>
        <dbReference type="ARBA" id="ARBA00049687"/>
    </source>
</evidence>
<dbReference type="GO" id="GO:0005789">
    <property type="term" value="C:endoplasmic reticulum membrane"/>
    <property type="evidence" value="ECO:0007669"/>
    <property type="project" value="UniProtKB-SubCell"/>
</dbReference>
<dbReference type="GO" id="GO:0044389">
    <property type="term" value="F:ubiquitin-like protein ligase binding"/>
    <property type="evidence" value="ECO:0007669"/>
    <property type="project" value="TreeGrafter"/>
</dbReference>
<keyword evidence="14" id="KW-1185">Reference proteome</keyword>
<dbReference type="OrthoDB" id="2285710at2759"/>
<evidence type="ECO:0000256" key="5">
    <source>
        <dbReference type="ARBA" id="ARBA00022786"/>
    </source>
</evidence>
<comment type="similarity">
    <text evidence="2">Belongs to the DDRGK1 family.</text>
</comment>
<dbReference type="PANTHER" id="PTHR48176">
    <property type="entry name" value="DDRGK DOMAIN-CONTAINING PROTEIN 1"/>
    <property type="match status" value="1"/>
</dbReference>
<dbReference type="PANTHER" id="PTHR48176:SF1">
    <property type="entry name" value="DDRGK DOMAIN-CONTAINING PROTEIN 1"/>
    <property type="match status" value="1"/>
</dbReference>
<evidence type="ECO:0000256" key="11">
    <source>
        <dbReference type="SAM" id="MobiDB-lite"/>
    </source>
</evidence>
<keyword evidence="5" id="KW-0833">Ubl conjugation pathway</keyword>
<evidence type="ECO:0000313" key="14">
    <source>
        <dbReference type="Proteomes" id="UP000728032"/>
    </source>
</evidence>
<evidence type="ECO:0000256" key="2">
    <source>
        <dbReference type="ARBA" id="ARBA00009829"/>
    </source>
</evidence>
<keyword evidence="7 12" id="KW-1133">Transmembrane helix</keyword>
<dbReference type="InterPro" id="IPR036390">
    <property type="entry name" value="WH_DNA-bd_sf"/>
</dbReference>
<keyword evidence="8 12" id="KW-0472">Membrane</keyword>
<dbReference type="EMBL" id="OC939429">
    <property type="protein sequence ID" value="CAD7661678.1"/>
    <property type="molecule type" value="Genomic_DNA"/>
</dbReference>
<sequence length="298" mass="34879">MSDLVIYLSLCVPLLIVFLLAVLLLRRQRQPRDDDEGDDAVADRRRRVLRAATDGPNEGPPRRRHVRQNRIPLNANRNEDLDPDVEDDEGIDAELPVDGKIGTKKRKKLEAKAEKRQQREREVQEREEQKEKKKELEEKRLKEEERVRLEEQKRSETERLAKEEKERQELEEYLKLKESFAVEEEGFDDDADESEAQNKLQTFIDYIKTQKVVLMEELAGHFHMKIQDVIQRVQDLLAQELIVGVIDDRGKFIYITKDELQSVAKFVRQRGRVSITELVESSNTLINLQPIQETSISS</sequence>
<protein>
    <recommendedName>
        <fullName evidence="3">DDRGK domain-containing protein 1</fullName>
    </recommendedName>
</protein>
<comment type="subcellular location">
    <subcellularLocation>
        <location evidence="1">Endoplasmic reticulum membrane</location>
        <topology evidence="1">Single-pass membrane protein</topology>
    </subcellularLocation>
</comment>
<evidence type="ECO:0000313" key="13">
    <source>
        <dbReference type="EMBL" id="CAD7661678.1"/>
    </source>
</evidence>
<feature type="region of interest" description="Disordered" evidence="11">
    <location>
        <begin position="49"/>
        <end position="164"/>
    </location>
</feature>
<evidence type="ECO:0000256" key="12">
    <source>
        <dbReference type="SAM" id="Phobius"/>
    </source>
</evidence>
<accession>A0A7R9MK27</accession>
<evidence type="ECO:0000256" key="7">
    <source>
        <dbReference type="ARBA" id="ARBA00022989"/>
    </source>
</evidence>
<reference evidence="13" key="1">
    <citation type="submission" date="2020-11" db="EMBL/GenBank/DDBJ databases">
        <authorList>
            <person name="Tran Van P."/>
        </authorList>
    </citation>
    <scope>NUCLEOTIDE SEQUENCE</scope>
</reference>
<evidence type="ECO:0000256" key="3">
    <source>
        <dbReference type="ARBA" id="ARBA00018218"/>
    </source>
</evidence>
<dbReference type="FunFam" id="1.10.10.10:FF:000143">
    <property type="entry name" value="DDRGK domain-containing protein 1"/>
    <property type="match status" value="1"/>
</dbReference>
<feature type="compositionally biased region" description="Basic and acidic residues" evidence="11">
    <location>
        <begin position="110"/>
        <end position="164"/>
    </location>
</feature>
<dbReference type="Gene3D" id="1.10.10.10">
    <property type="entry name" value="Winged helix-like DNA-binding domain superfamily/Winged helix DNA-binding domain"/>
    <property type="match status" value="1"/>
</dbReference>